<dbReference type="RefSeq" id="WP_184008557.1">
    <property type="nucleotide sequence ID" value="NZ_JACIJS010000002.1"/>
</dbReference>
<protein>
    <submittedName>
        <fullName evidence="1">Outer membrane lipoprotein SlyB</fullName>
    </submittedName>
</protein>
<dbReference type="AlphaFoldDB" id="A0A840WHT3"/>
<keyword evidence="1" id="KW-0449">Lipoprotein</keyword>
<proteinExistence type="predicted"/>
<dbReference type="EMBL" id="JACIJS010000002">
    <property type="protein sequence ID" value="MBB5514679.1"/>
    <property type="molecule type" value="Genomic_DNA"/>
</dbReference>
<sequence>MKPLVTASLICLVGLSACSPFRSGGESVVSASSVGQQSMVERCRVLDVREITIRDDNANGAGTVVGTVAGGIIGNAAGREVGAGVGNELARGLGSLAGAALGAAAGEAFDQDNAQRQGLEYSVILADGRETIVIQEYFEGDRIAQPGSTCRIETNLATNAARILPGENLPGTVAAPERTRVAY</sequence>
<dbReference type="Proteomes" id="UP000553766">
    <property type="component" value="Unassembled WGS sequence"/>
</dbReference>
<keyword evidence="2" id="KW-1185">Reference proteome</keyword>
<name>A0A840WHT3_9RHOB</name>
<organism evidence="1 2">
    <name type="scientific">Rubricella aquisinus</name>
    <dbReference type="NCBI Taxonomy" id="2028108"/>
    <lineage>
        <taxon>Bacteria</taxon>
        <taxon>Pseudomonadati</taxon>
        <taxon>Pseudomonadota</taxon>
        <taxon>Alphaproteobacteria</taxon>
        <taxon>Rhodobacterales</taxon>
        <taxon>Paracoccaceae</taxon>
        <taxon>Rubricella</taxon>
    </lineage>
</organism>
<gene>
    <name evidence="1" type="ORF">FHS89_000685</name>
</gene>
<dbReference type="PROSITE" id="PS51257">
    <property type="entry name" value="PROKAR_LIPOPROTEIN"/>
    <property type="match status" value="1"/>
</dbReference>
<evidence type="ECO:0000313" key="1">
    <source>
        <dbReference type="EMBL" id="MBB5514679.1"/>
    </source>
</evidence>
<evidence type="ECO:0000313" key="2">
    <source>
        <dbReference type="Proteomes" id="UP000553766"/>
    </source>
</evidence>
<reference evidence="1 2" key="1">
    <citation type="submission" date="2020-08" db="EMBL/GenBank/DDBJ databases">
        <title>Genomic Encyclopedia of Type Strains, Phase IV (KMG-IV): sequencing the most valuable type-strain genomes for metagenomic binning, comparative biology and taxonomic classification.</title>
        <authorList>
            <person name="Goeker M."/>
        </authorList>
    </citation>
    <scope>NUCLEOTIDE SEQUENCE [LARGE SCALE GENOMIC DNA]</scope>
    <source>
        <strain evidence="1 2">DSM 103377</strain>
    </source>
</reference>
<accession>A0A840WHT3</accession>
<comment type="caution">
    <text evidence="1">The sequence shown here is derived from an EMBL/GenBank/DDBJ whole genome shotgun (WGS) entry which is preliminary data.</text>
</comment>